<evidence type="ECO:0000313" key="2">
    <source>
        <dbReference type="Proteomes" id="UP000000600"/>
    </source>
</evidence>
<dbReference type="EMBL" id="CT868285">
    <property type="protein sequence ID" value="CAK77763.1"/>
    <property type="molecule type" value="Genomic_DNA"/>
</dbReference>
<evidence type="ECO:0000313" key="1">
    <source>
        <dbReference type="EMBL" id="CAK77763.1"/>
    </source>
</evidence>
<proteinExistence type="predicted"/>
<dbReference type="GeneID" id="5030945"/>
<evidence type="ECO:0008006" key="3">
    <source>
        <dbReference type="Google" id="ProtNLM"/>
    </source>
</evidence>
<organism evidence="1 2">
    <name type="scientific">Paramecium tetraurelia</name>
    <dbReference type="NCBI Taxonomy" id="5888"/>
    <lineage>
        <taxon>Eukaryota</taxon>
        <taxon>Sar</taxon>
        <taxon>Alveolata</taxon>
        <taxon>Ciliophora</taxon>
        <taxon>Intramacronucleata</taxon>
        <taxon>Oligohymenophorea</taxon>
        <taxon>Peniculida</taxon>
        <taxon>Parameciidae</taxon>
        <taxon>Paramecium</taxon>
    </lineage>
</organism>
<dbReference type="RefSeq" id="XP_001445160.1">
    <property type="nucleotide sequence ID" value="XM_001445123.1"/>
</dbReference>
<name>A0D3Z6_PARTE</name>
<accession>A0D3Z6</accession>
<dbReference type="HOGENOM" id="CLU_1725854_0_0_1"/>
<reference evidence="1 2" key="1">
    <citation type="journal article" date="2006" name="Nature">
        <title>Global trends of whole-genome duplications revealed by the ciliate Paramecium tetraurelia.</title>
        <authorList>
            <consortium name="Genoscope"/>
            <person name="Aury J.-M."/>
            <person name="Jaillon O."/>
            <person name="Duret L."/>
            <person name="Noel B."/>
            <person name="Jubin C."/>
            <person name="Porcel B.M."/>
            <person name="Segurens B."/>
            <person name="Daubin V."/>
            <person name="Anthouard V."/>
            <person name="Aiach N."/>
            <person name="Arnaiz O."/>
            <person name="Billaut A."/>
            <person name="Beisson J."/>
            <person name="Blanc I."/>
            <person name="Bouhouche K."/>
            <person name="Camara F."/>
            <person name="Duharcourt S."/>
            <person name="Guigo R."/>
            <person name="Gogendeau D."/>
            <person name="Katinka M."/>
            <person name="Keller A.-M."/>
            <person name="Kissmehl R."/>
            <person name="Klotz C."/>
            <person name="Koll F."/>
            <person name="Le Moue A."/>
            <person name="Lepere C."/>
            <person name="Malinsky S."/>
            <person name="Nowacki M."/>
            <person name="Nowak J.K."/>
            <person name="Plattner H."/>
            <person name="Poulain J."/>
            <person name="Ruiz F."/>
            <person name="Serrano V."/>
            <person name="Zagulski M."/>
            <person name="Dessen P."/>
            <person name="Betermier M."/>
            <person name="Weissenbach J."/>
            <person name="Scarpelli C."/>
            <person name="Schachter V."/>
            <person name="Sperling L."/>
            <person name="Meyer E."/>
            <person name="Cohen J."/>
            <person name="Wincker P."/>
        </authorList>
    </citation>
    <scope>NUCLEOTIDE SEQUENCE [LARGE SCALE GENOMIC DNA]</scope>
    <source>
        <strain evidence="1 2">Stock d4-2</strain>
    </source>
</reference>
<gene>
    <name evidence="1" type="ORF">GSPATT00013228001</name>
</gene>
<dbReference type="InParanoid" id="A0D3Z6"/>
<dbReference type="AlphaFoldDB" id="A0D3Z6"/>
<protein>
    <recommendedName>
        <fullName evidence="3">Transmembrane protein</fullName>
    </recommendedName>
</protein>
<sequence length="152" mass="18275">MIGLHSAALGTISTAVGLWRYSKYLIEIITLGLFWELCLDLYLCKQYQLFQKQWKNIIYMILNNLSIMRASINYGIKIIEQINRIYVIIKSELQKTIKQYLNEYWHQQGLSDQEQEMLIPELKQELMYQSQRQFFVNYFFSMHVSKPFLKDL</sequence>
<dbReference type="OrthoDB" id="421226at2759"/>
<keyword evidence="2" id="KW-1185">Reference proteome</keyword>
<dbReference type="KEGG" id="ptm:GSPATT00013228001"/>
<dbReference type="Proteomes" id="UP000000600">
    <property type="component" value="Unassembled WGS sequence"/>
</dbReference>